<sequence length="476" mass="52660">MATLAPLPADAALLGEAPPSPAGPLAPEDRRAVALPPAIPLPRALQTLRFSVRQIEFVFRWRRELGETFRFRGMLDDEVITITSHPDHVKSLFTAKPDDAPSLTGESPLRPIVGPNSVLTAIGPRHMRQRKLLLPPFHGEAVARYAQMIAEAADREIDTWPLHEPIDLASRMQAITLDVIMAGIFGVEGLPAKGTPERSLRDTIRWAVGLSVRPEAQLFELININREEAAGPLKRLLAHLDKQIYAVIDHRREAGDAAERADILSLLLQATDEEGTPLTDRELRDELLTLVLAGHETTANSLAWAFERLVRTPAAYDRLRDVARSGDAAFADDDGWIEATIHETMRSRPVIPIIGRRVQKPWQFGEFVLPAGSSVLMSILLLHHREDVYPDPFAFRPERFLGVKPGTYTWIPFGGGIRRCLGATLAMAEQRVVLRAIARRTDLVAVDPAPEKARHRNVTMIPAHGARVAVTARRAG</sequence>
<evidence type="ECO:0000256" key="1">
    <source>
        <dbReference type="ARBA" id="ARBA00001971"/>
    </source>
</evidence>
<dbReference type="Proteomes" id="UP001284601">
    <property type="component" value="Unassembled WGS sequence"/>
</dbReference>
<keyword evidence="3" id="KW-0408">Iron</keyword>
<name>A0ABU4HXI8_9ACTN</name>
<feature type="compositionally biased region" description="Low complexity" evidence="4">
    <location>
        <begin position="1"/>
        <end position="17"/>
    </location>
</feature>
<keyword evidence="3" id="KW-0503">Monooxygenase</keyword>
<dbReference type="PANTHER" id="PTHR24305:SF166">
    <property type="entry name" value="CYTOCHROME P450 12A4, MITOCHONDRIAL-RELATED"/>
    <property type="match status" value="1"/>
</dbReference>
<gene>
    <name evidence="5" type="ORF">R7226_27070</name>
</gene>
<dbReference type="InterPro" id="IPR001128">
    <property type="entry name" value="Cyt_P450"/>
</dbReference>
<dbReference type="InterPro" id="IPR036396">
    <property type="entry name" value="Cyt_P450_sf"/>
</dbReference>
<keyword evidence="3" id="KW-0479">Metal-binding</keyword>
<comment type="caution">
    <text evidence="5">The sequence shown here is derived from an EMBL/GenBank/DDBJ whole genome shotgun (WGS) entry which is preliminary data.</text>
</comment>
<dbReference type="PRINTS" id="PR00385">
    <property type="entry name" value="P450"/>
</dbReference>
<dbReference type="Gene3D" id="1.10.630.10">
    <property type="entry name" value="Cytochrome P450"/>
    <property type="match status" value="1"/>
</dbReference>
<evidence type="ECO:0000313" key="6">
    <source>
        <dbReference type="Proteomes" id="UP001284601"/>
    </source>
</evidence>
<keyword evidence="6" id="KW-1185">Reference proteome</keyword>
<dbReference type="InterPro" id="IPR002401">
    <property type="entry name" value="Cyt_P450_E_grp-I"/>
</dbReference>
<comment type="cofactor">
    <cofactor evidence="1">
        <name>heme</name>
        <dbReference type="ChEBI" id="CHEBI:30413"/>
    </cofactor>
</comment>
<feature type="region of interest" description="Disordered" evidence="4">
    <location>
        <begin position="1"/>
        <end position="28"/>
    </location>
</feature>
<reference evidence="5 6" key="2">
    <citation type="submission" date="2023-10" db="EMBL/GenBank/DDBJ databases">
        <authorList>
            <person name="Han X.F."/>
        </authorList>
    </citation>
    <scope>NUCLEOTIDE SEQUENCE [LARGE SCALE GENOMIC DNA]</scope>
    <source>
        <strain evidence="5 6">KCTC 39840</strain>
    </source>
</reference>
<reference evidence="6" key="1">
    <citation type="submission" date="2023-07" db="EMBL/GenBank/DDBJ databases">
        <title>Conexibacter stalactiti sp. nov., isolated from stalactites in a lava cave and emended description of the genus Conexibacter.</title>
        <authorList>
            <person name="Lee S.D."/>
        </authorList>
    </citation>
    <scope>NUCLEOTIDE SEQUENCE [LARGE SCALE GENOMIC DNA]</scope>
    <source>
        <strain evidence="6">KCTC 39840</strain>
    </source>
</reference>
<evidence type="ECO:0000256" key="3">
    <source>
        <dbReference type="RuleBase" id="RU000461"/>
    </source>
</evidence>
<dbReference type="InterPro" id="IPR050121">
    <property type="entry name" value="Cytochrome_P450_monoxygenase"/>
</dbReference>
<dbReference type="PANTHER" id="PTHR24305">
    <property type="entry name" value="CYTOCHROME P450"/>
    <property type="match status" value="1"/>
</dbReference>
<proteinExistence type="inferred from homology"/>
<organism evidence="5 6">
    <name type="scientific">Conexibacter stalactiti</name>
    <dbReference type="NCBI Taxonomy" id="1940611"/>
    <lineage>
        <taxon>Bacteria</taxon>
        <taxon>Bacillati</taxon>
        <taxon>Actinomycetota</taxon>
        <taxon>Thermoleophilia</taxon>
        <taxon>Solirubrobacterales</taxon>
        <taxon>Conexibacteraceae</taxon>
        <taxon>Conexibacter</taxon>
    </lineage>
</organism>
<dbReference type="InterPro" id="IPR017972">
    <property type="entry name" value="Cyt_P450_CS"/>
</dbReference>
<dbReference type="PRINTS" id="PR00463">
    <property type="entry name" value="EP450I"/>
</dbReference>
<comment type="similarity">
    <text evidence="2 3">Belongs to the cytochrome P450 family.</text>
</comment>
<dbReference type="PROSITE" id="PS00086">
    <property type="entry name" value="CYTOCHROME_P450"/>
    <property type="match status" value="1"/>
</dbReference>
<dbReference type="CDD" id="cd11053">
    <property type="entry name" value="CYP110-like"/>
    <property type="match status" value="1"/>
</dbReference>
<evidence type="ECO:0000256" key="2">
    <source>
        <dbReference type="ARBA" id="ARBA00010617"/>
    </source>
</evidence>
<accession>A0ABU4HXI8</accession>
<dbReference type="SUPFAM" id="SSF48264">
    <property type="entry name" value="Cytochrome P450"/>
    <property type="match status" value="1"/>
</dbReference>
<keyword evidence="3" id="KW-0349">Heme</keyword>
<protein>
    <submittedName>
        <fullName evidence="5">Cytochrome P450</fullName>
    </submittedName>
</protein>
<keyword evidence="3" id="KW-0560">Oxidoreductase</keyword>
<dbReference type="EMBL" id="JAWSTH010000116">
    <property type="protein sequence ID" value="MDW5598047.1"/>
    <property type="molecule type" value="Genomic_DNA"/>
</dbReference>
<evidence type="ECO:0000256" key="4">
    <source>
        <dbReference type="SAM" id="MobiDB-lite"/>
    </source>
</evidence>
<dbReference type="RefSeq" id="WP_318600516.1">
    <property type="nucleotide sequence ID" value="NZ_JAWSTH010000116.1"/>
</dbReference>
<evidence type="ECO:0000313" key="5">
    <source>
        <dbReference type="EMBL" id="MDW5598047.1"/>
    </source>
</evidence>
<dbReference type="Pfam" id="PF00067">
    <property type="entry name" value="p450"/>
    <property type="match status" value="1"/>
</dbReference>